<sequence length="92" mass="9714">MAAGARGIWGSQSAQQPNQGYPRHQMGQSRYPSLYSADASCEAADAENAASVNDFPAVVIVYNILCSSYAMRVLGLTPPTTVAFSVVTLVCL</sequence>
<dbReference type="AlphaFoldDB" id="A0A2G5BKS2"/>
<gene>
    <name evidence="2" type="ORF">COEREDRAFT_78931</name>
</gene>
<dbReference type="EMBL" id="KZ303486">
    <property type="protein sequence ID" value="PIA19608.1"/>
    <property type="molecule type" value="Genomic_DNA"/>
</dbReference>
<feature type="compositionally biased region" description="Polar residues" evidence="1">
    <location>
        <begin position="10"/>
        <end position="19"/>
    </location>
</feature>
<keyword evidence="3" id="KW-1185">Reference proteome</keyword>
<evidence type="ECO:0000313" key="2">
    <source>
        <dbReference type="EMBL" id="PIA19608.1"/>
    </source>
</evidence>
<feature type="non-terminal residue" evidence="2">
    <location>
        <position position="92"/>
    </location>
</feature>
<proteinExistence type="predicted"/>
<protein>
    <submittedName>
        <fullName evidence="2">Uncharacterized protein</fullName>
    </submittedName>
</protein>
<evidence type="ECO:0000256" key="1">
    <source>
        <dbReference type="SAM" id="MobiDB-lite"/>
    </source>
</evidence>
<evidence type="ECO:0000313" key="3">
    <source>
        <dbReference type="Proteomes" id="UP000242474"/>
    </source>
</evidence>
<dbReference type="Proteomes" id="UP000242474">
    <property type="component" value="Unassembled WGS sequence"/>
</dbReference>
<organism evidence="2 3">
    <name type="scientific">Coemansia reversa (strain ATCC 12441 / NRRL 1564)</name>
    <dbReference type="NCBI Taxonomy" id="763665"/>
    <lineage>
        <taxon>Eukaryota</taxon>
        <taxon>Fungi</taxon>
        <taxon>Fungi incertae sedis</taxon>
        <taxon>Zoopagomycota</taxon>
        <taxon>Kickxellomycotina</taxon>
        <taxon>Kickxellomycetes</taxon>
        <taxon>Kickxellales</taxon>
        <taxon>Kickxellaceae</taxon>
        <taxon>Coemansia</taxon>
    </lineage>
</organism>
<accession>A0A2G5BKS2</accession>
<feature type="region of interest" description="Disordered" evidence="1">
    <location>
        <begin position="1"/>
        <end position="29"/>
    </location>
</feature>
<reference evidence="2 3" key="1">
    <citation type="journal article" date="2015" name="Genome Biol. Evol.">
        <title>Phylogenomic analyses indicate that early fungi evolved digesting cell walls of algal ancestors of land plants.</title>
        <authorList>
            <person name="Chang Y."/>
            <person name="Wang S."/>
            <person name="Sekimoto S."/>
            <person name="Aerts A.L."/>
            <person name="Choi C."/>
            <person name="Clum A."/>
            <person name="LaButti K.M."/>
            <person name="Lindquist E.A."/>
            <person name="Yee Ngan C."/>
            <person name="Ohm R.A."/>
            <person name="Salamov A.A."/>
            <person name="Grigoriev I.V."/>
            <person name="Spatafora J.W."/>
            <person name="Berbee M.L."/>
        </authorList>
    </citation>
    <scope>NUCLEOTIDE SEQUENCE [LARGE SCALE GENOMIC DNA]</scope>
    <source>
        <strain evidence="2 3">NRRL 1564</strain>
    </source>
</reference>
<name>A0A2G5BKS2_COERN</name>